<evidence type="ECO:0000256" key="8">
    <source>
        <dbReference type="ARBA" id="ARBA00048679"/>
    </source>
</evidence>
<dbReference type="AlphaFoldDB" id="A0A4Y3HXM2"/>
<feature type="domain" description="Protein kinase" evidence="10">
    <location>
        <begin position="281"/>
        <end position="543"/>
    </location>
</feature>
<keyword evidence="5 12" id="KW-0418">Kinase</keyword>
<evidence type="ECO:0000256" key="7">
    <source>
        <dbReference type="ARBA" id="ARBA00047899"/>
    </source>
</evidence>
<dbReference type="InterPro" id="IPR036457">
    <property type="entry name" value="PPM-type-like_dom_sf"/>
</dbReference>
<dbReference type="SMART" id="SM00220">
    <property type="entry name" value="S_TKc"/>
    <property type="match status" value="1"/>
</dbReference>
<evidence type="ECO:0000259" key="11">
    <source>
        <dbReference type="PROSITE" id="PS51746"/>
    </source>
</evidence>
<dbReference type="CDD" id="cd14014">
    <property type="entry name" value="STKc_PknB_like"/>
    <property type="match status" value="1"/>
</dbReference>
<dbReference type="InterPro" id="IPR011009">
    <property type="entry name" value="Kinase-like_dom_sf"/>
</dbReference>
<dbReference type="InterPro" id="IPR008271">
    <property type="entry name" value="Ser/Thr_kinase_AS"/>
</dbReference>
<dbReference type="SMART" id="SM00331">
    <property type="entry name" value="PP2C_SIG"/>
    <property type="match status" value="1"/>
</dbReference>
<name>A0A4Y3HXM2_9VIBR</name>
<proteinExistence type="predicted"/>
<comment type="caution">
    <text evidence="12">The sequence shown here is derived from an EMBL/GenBank/DDBJ whole genome shotgun (WGS) entry which is preliminary data.</text>
</comment>
<keyword evidence="3" id="KW-0808">Transferase</keyword>
<dbReference type="EC" id="2.7.11.1" evidence="1"/>
<evidence type="ECO:0000256" key="6">
    <source>
        <dbReference type="ARBA" id="ARBA00022840"/>
    </source>
</evidence>
<reference evidence="12 13" key="1">
    <citation type="submission" date="2019-06" db="EMBL/GenBank/DDBJ databases">
        <title>Whole genome shotgun sequence of Vibrio inusitatus NBRC 102082.</title>
        <authorList>
            <person name="Hosoyama A."/>
            <person name="Uohara A."/>
            <person name="Ohji S."/>
            <person name="Ichikawa N."/>
        </authorList>
    </citation>
    <scope>NUCLEOTIDE SEQUENCE [LARGE SCALE GENOMIC DNA]</scope>
    <source>
        <strain evidence="12 13">NBRC 102082</strain>
    </source>
</reference>
<keyword evidence="6" id="KW-0067">ATP-binding</keyword>
<keyword evidence="2" id="KW-0723">Serine/threonine-protein kinase</keyword>
<evidence type="ECO:0000256" key="3">
    <source>
        <dbReference type="ARBA" id="ARBA00022679"/>
    </source>
</evidence>
<dbReference type="SUPFAM" id="SSF56112">
    <property type="entry name" value="Protein kinase-like (PK-like)"/>
    <property type="match status" value="1"/>
</dbReference>
<keyword evidence="13" id="KW-1185">Reference proteome</keyword>
<dbReference type="EMBL" id="BJLF01000012">
    <property type="protein sequence ID" value="GEA51785.1"/>
    <property type="molecule type" value="Genomic_DNA"/>
</dbReference>
<sequence>MSWALYVQITSMNMPISTLKLEHAGTSLAGTRAQNQDAILLKIPDSQHDLMHKGIVACIADGVSCSDQSQRASHTAVVQFVNDYFATPSSWSIKHSAGKILTSINAWLYEEGSKQALNHNGLVTTFSCVIIKSNTAHLFHVGDTRIYLFRDGQLKQLTKDHQRINLAKQAYLTRALGMDSNLDVDYQQLSLQKGDRFILTSDGVHDALDVESLLNSNSFSQQETSDLLCHHAFEQGSQDNLSALVFDIRDLPAHTLPEHQSSMLSRSIPPVLIEGNKLDHFTVLKTLYSGSRSHVYLVQDELTGEKRVLKAPSEQYRDDIDYLKAFANELWVGTQLKNKRVMRVYPSPSDSRFVYQICEYIEGITLRQWMYDNPRASLPKTREILDEIIKALRVFQRADMVHRDLKPENIIVTPSGEMKIIDFGAVRVKGLEEITPESPDSIPLGAVNYIAPEYLDSGEATLVSDLFSVAVIGFEMLTGELPYKPTTSQNLQAARHTKWLYRSLSDYRDDIPSWVDLVFRKATHHLPNRRYQVLGNFITDLYVPNSVLQKELKESPLIKRNPLLFWKTIALLATAAAVIEMLWLISS</sequence>
<evidence type="ECO:0000259" key="10">
    <source>
        <dbReference type="PROSITE" id="PS50011"/>
    </source>
</evidence>
<protein>
    <recommendedName>
        <fullName evidence="1">non-specific serine/threonine protein kinase</fullName>
        <ecNumber evidence="1">2.7.11.1</ecNumber>
    </recommendedName>
</protein>
<feature type="transmembrane region" description="Helical" evidence="9">
    <location>
        <begin position="563"/>
        <end position="585"/>
    </location>
</feature>
<dbReference type="GO" id="GO:0004674">
    <property type="term" value="F:protein serine/threonine kinase activity"/>
    <property type="evidence" value="ECO:0007669"/>
    <property type="project" value="UniProtKB-KW"/>
</dbReference>
<evidence type="ECO:0000313" key="13">
    <source>
        <dbReference type="Proteomes" id="UP000318717"/>
    </source>
</evidence>
<dbReference type="CDD" id="cd00143">
    <property type="entry name" value="PP2Cc"/>
    <property type="match status" value="1"/>
</dbReference>
<keyword evidence="9" id="KW-1133">Transmembrane helix</keyword>
<evidence type="ECO:0000256" key="5">
    <source>
        <dbReference type="ARBA" id="ARBA00022777"/>
    </source>
</evidence>
<dbReference type="GO" id="GO:0005524">
    <property type="term" value="F:ATP binding"/>
    <property type="evidence" value="ECO:0007669"/>
    <property type="project" value="UniProtKB-KW"/>
</dbReference>
<organism evidence="12 13">
    <name type="scientific">Vibrio inusitatus NBRC 102082</name>
    <dbReference type="NCBI Taxonomy" id="1219070"/>
    <lineage>
        <taxon>Bacteria</taxon>
        <taxon>Pseudomonadati</taxon>
        <taxon>Pseudomonadota</taxon>
        <taxon>Gammaproteobacteria</taxon>
        <taxon>Vibrionales</taxon>
        <taxon>Vibrionaceae</taxon>
        <taxon>Vibrio</taxon>
    </lineage>
</organism>
<dbReference type="Pfam" id="PF13672">
    <property type="entry name" value="PP2C_2"/>
    <property type="match status" value="1"/>
</dbReference>
<comment type="catalytic activity">
    <reaction evidence="7">
        <text>L-threonyl-[protein] + ATP = O-phospho-L-threonyl-[protein] + ADP + H(+)</text>
        <dbReference type="Rhea" id="RHEA:46608"/>
        <dbReference type="Rhea" id="RHEA-COMP:11060"/>
        <dbReference type="Rhea" id="RHEA-COMP:11605"/>
        <dbReference type="ChEBI" id="CHEBI:15378"/>
        <dbReference type="ChEBI" id="CHEBI:30013"/>
        <dbReference type="ChEBI" id="CHEBI:30616"/>
        <dbReference type="ChEBI" id="CHEBI:61977"/>
        <dbReference type="ChEBI" id="CHEBI:456216"/>
        <dbReference type="EC" id="2.7.11.1"/>
    </reaction>
</comment>
<dbReference type="Gene3D" id="1.10.510.10">
    <property type="entry name" value="Transferase(Phosphotransferase) domain 1"/>
    <property type="match status" value="1"/>
</dbReference>
<dbReference type="Proteomes" id="UP000318717">
    <property type="component" value="Unassembled WGS sequence"/>
</dbReference>
<feature type="domain" description="PPM-type phosphatase" evidence="11">
    <location>
        <begin position="25"/>
        <end position="248"/>
    </location>
</feature>
<dbReference type="SUPFAM" id="SSF81606">
    <property type="entry name" value="PP2C-like"/>
    <property type="match status" value="1"/>
</dbReference>
<dbReference type="InterPro" id="IPR000719">
    <property type="entry name" value="Prot_kinase_dom"/>
</dbReference>
<keyword evidence="9" id="KW-0812">Transmembrane</keyword>
<dbReference type="PROSITE" id="PS50011">
    <property type="entry name" value="PROTEIN_KINASE_DOM"/>
    <property type="match status" value="1"/>
</dbReference>
<comment type="catalytic activity">
    <reaction evidence="8">
        <text>L-seryl-[protein] + ATP = O-phospho-L-seryl-[protein] + ADP + H(+)</text>
        <dbReference type="Rhea" id="RHEA:17989"/>
        <dbReference type="Rhea" id="RHEA-COMP:9863"/>
        <dbReference type="Rhea" id="RHEA-COMP:11604"/>
        <dbReference type="ChEBI" id="CHEBI:15378"/>
        <dbReference type="ChEBI" id="CHEBI:29999"/>
        <dbReference type="ChEBI" id="CHEBI:30616"/>
        <dbReference type="ChEBI" id="CHEBI:83421"/>
        <dbReference type="ChEBI" id="CHEBI:456216"/>
        <dbReference type="EC" id="2.7.11.1"/>
    </reaction>
</comment>
<evidence type="ECO:0000256" key="2">
    <source>
        <dbReference type="ARBA" id="ARBA00022527"/>
    </source>
</evidence>
<evidence type="ECO:0000313" key="12">
    <source>
        <dbReference type="EMBL" id="GEA51785.1"/>
    </source>
</evidence>
<dbReference type="Gene3D" id="3.60.40.10">
    <property type="entry name" value="PPM-type phosphatase domain"/>
    <property type="match status" value="1"/>
</dbReference>
<evidence type="ECO:0000256" key="1">
    <source>
        <dbReference type="ARBA" id="ARBA00012513"/>
    </source>
</evidence>
<keyword evidence="4" id="KW-0547">Nucleotide-binding</keyword>
<dbReference type="InterPro" id="IPR001932">
    <property type="entry name" value="PPM-type_phosphatase-like_dom"/>
</dbReference>
<gene>
    <name evidence="12" type="ORF">VIN01S_25890</name>
</gene>
<dbReference type="PANTHER" id="PTHR24356">
    <property type="entry name" value="SERINE/THREONINE-PROTEIN KINASE"/>
    <property type="match status" value="1"/>
</dbReference>
<evidence type="ECO:0000256" key="4">
    <source>
        <dbReference type="ARBA" id="ARBA00022741"/>
    </source>
</evidence>
<keyword evidence="9" id="KW-0472">Membrane</keyword>
<dbReference type="SMART" id="SM00332">
    <property type="entry name" value="PP2Cc"/>
    <property type="match status" value="1"/>
</dbReference>
<dbReference type="Pfam" id="PF00069">
    <property type="entry name" value="Pkinase"/>
    <property type="match status" value="1"/>
</dbReference>
<dbReference type="PROSITE" id="PS00108">
    <property type="entry name" value="PROTEIN_KINASE_ST"/>
    <property type="match status" value="1"/>
</dbReference>
<dbReference type="InterPro" id="IPR050236">
    <property type="entry name" value="Ser_Thr_kinase_AGC"/>
</dbReference>
<accession>A0A4Y3HXM2</accession>
<evidence type="ECO:0000256" key="9">
    <source>
        <dbReference type="SAM" id="Phobius"/>
    </source>
</evidence>
<dbReference type="PROSITE" id="PS51746">
    <property type="entry name" value="PPM_2"/>
    <property type="match status" value="1"/>
</dbReference>